<dbReference type="EMBL" id="MU277195">
    <property type="protein sequence ID" value="KAI0065450.1"/>
    <property type="molecule type" value="Genomic_DNA"/>
</dbReference>
<keyword evidence="2" id="KW-1185">Reference proteome</keyword>
<proteinExistence type="predicted"/>
<accession>A0ACB8TA74</accession>
<protein>
    <submittedName>
        <fullName evidence="1">Uncharacterized protein</fullName>
    </submittedName>
</protein>
<organism evidence="1 2">
    <name type="scientific">Artomyces pyxidatus</name>
    <dbReference type="NCBI Taxonomy" id="48021"/>
    <lineage>
        <taxon>Eukaryota</taxon>
        <taxon>Fungi</taxon>
        <taxon>Dikarya</taxon>
        <taxon>Basidiomycota</taxon>
        <taxon>Agaricomycotina</taxon>
        <taxon>Agaricomycetes</taxon>
        <taxon>Russulales</taxon>
        <taxon>Auriscalpiaceae</taxon>
        <taxon>Artomyces</taxon>
    </lineage>
</organism>
<reference evidence="1" key="1">
    <citation type="submission" date="2021-03" db="EMBL/GenBank/DDBJ databases">
        <authorList>
            <consortium name="DOE Joint Genome Institute"/>
            <person name="Ahrendt S."/>
            <person name="Looney B.P."/>
            <person name="Miyauchi S."/>
            <person name="Morin E."/>
            <person name="Drula E."/>
            <person name="Courty P.E."/>
            <person name="Chicoki N."/>
            <person name="Fauchery L."/>
            <person name="Kohler A."/>
            <person name="Kuo A."/>
            <person name="Labutti K."/>
            <person name="Pangilinan J."/>
            <person name="Lipzen A."/>
            <person name="Riley R."/>
            <person name="Andreopoulos W."/>
            <person name="He G."/>
            <person name="Johnson J."/>
            <person name="Barry K.W."/>
            <person name="Grigoriev I.V."/>
            <person name="Nagy L."/>
            <person name="Hibbett D."/>
            <person name="Henrissat B."/>
            <person name="Matheny P.B."/>
            <person name="Labbe J."/>
            <person name="Martin F."/>
        </authorList>
    </citation>
    <scope>NUCLEOTIDE SEQUENCE</scope>
    <source>
        <strain evidence="1">HHB10654</strain>
    </source>
</reference>
<reference evidence="1" key="2">
    <citation type="journal article" date="2022" name="New Phytol.">
        <title>Evolutionary transition to the ectomycorrhizal habit in the genomes of a hyperdiverse lineage of mushroom-forming fungi.</title>
        <authorList>
            <person name="Looney B."/>
            <person name="Miyauchi S."/>
            <person name="Morin E."/>
            <person name="Drula E."/>
            <person name="Courty P.E."/>
            <person name="Kohler A."/>
            <person name="Kuo A."/>
            <person name="LaButti K."/>
            <person name="Pangilinan J."/>
            <person name="Lipzen A."/>
            <person name="Riley R."/>
            <person name="Andreopoulos W."/>
            <person name="He G."/>
            <person name="Johnson J."/>
            <person name="Nolan M."/>
            <person name="Tritt A."/>
            <person name="Barry K.W."/>
            <person name="Grigoriev I.V."/>
            <person name="Nagy L.G."/>
            <person name="Hibbett D."/>
            <person name="Henrissat B."/>
            <person name="Matheny P.B."/>
            <person name="Labbe J."/>
            <person name="Martin F.M."/>
        </authorList>
    </citation>
    <scope>NUCLEOTIDE SEQUENCE</scope>
    <source>
        <strain evidence="1">HHB10654</strain>
    </source>
</reference>
<evidence type="ECO:0000313" key="1">
    <source>
        <dbReference type="EMBL" id="KAI0065450.1"/>
    </source>
</evidence>
<comment type="caution">
    <text evidence="1">The sequence shown here is derived from an EMBL/GenBank/DDBJ whole genome shotgun (WGS) entry which is preliminary data.</text>
</comment>
<gene>
    <name evidence="1" type="ORF">BV25DRAFT_1690854</name>
</gene>
<evidence type="ECO:0000313" key="2">
    <source>
        <dbReference type="Proteomes" id="UP000814140"/>
    </source>
</evidence>
<name>A0ACB8TA74_9AGAM</name>
<dbReference type="Proteomes" id="UP000814140">
    <property type="component" value="Unassembled WGS sequence"/>
</dbReference>
<sequence>MEYTERVQDAREGQEDMAGIRDGRCGVGDSIKKGRPESISKLHISNQNTALRRRRLWGSAPLSLGACLGWGTRLPRVFASWLHHWLGIFRRSAPRTLGRRLGTLLLRSLDLRGGEMMGVDTSEQDETHLAGPAPFPLLPRRCRTSGRGGGRVLLVFAARGATTPPFRGRGGCGCGCCGACINQTIRGQPYGRIRRVLSIGELGTEWKARTGIRIGGALGSLVELVHDFVGAVETVVRWRGRHDGEERGRGEGGNVDVEWRGQVPRF</sequence>